<protein>
    <submittedName>
        <fullName evidence="1">Uncharacterized protein</fullName>
    </submittedName>
</protein>
<dbReference type="Proteomes" id="UP001234880">
    <property type="component" value="Unassembled WGS sequence"/>
</dbReference>
<sequence>MGVRSGNEPQRATGPVWTWLQRGADAARLVAGVMKAAYYAVRIWLL</sequence>
<reference evidence="1 2" key="1">
    <citation type="submission" date="2023-07" db="EMBL/GenBank/DDBJ databases">
        <title>Sequencing the genomes of 1000 actinobacteria strains.</title>
        <authorList>
            <person name="Klenk H.-P."/>
        </authorList>
    </citation>
    <scope>NUCLEOTIDE SEQUENCE [LARGE SCALE GENOMIC DNA]</scope>
    <source>
        <strain evidence="1 2">DSM 41600</strain>
    </source>
</reference>
<evidence type="ECO:0000313" key="1">
    <source>
        <dbReference type="EMBL" id="MDP9616496.1"/>
    </source>
</evidence>
<organism evidence="1 2">
    <name type="scientific">Streptomyces demainii</name>
    <dbReference type="NCBI Taxonomy" id="588122"/>
    <lineage>
        <taxon>Bacteria</taxon>
        <taxon>Bacillati</taxon>
        <taxon>Actinomycetota</taxon>
        <taxon>Actinomycetes</taxon>
        <taxon>Kitasatosporales</taxon>
        <taxon>Streptomycetaceae</taxon>
        <taxon>Streptomyces</taxon>
    </lineage>
</organism>
<comment type="caution">
    <text evidence="1">The sequence shown here is derived from an EMBL/GenBank/DDBJ whole genome shotgun (WGS) entry which is preliminary data.</text>
</comment>
<proteinExistence type="predicted"/>
<name>A0ABT9L707_9ACTN</name>
<gene>
    <name evidence="1" type="ORF">JOF35_008854</name>
</gene>
<accession>A0ABT9L707</accession>
<evidence type="ECO:0000313" key="2">
    <source>
        <dbReference type="Proteomes" id="UP001234880"/>
    </source>
</evidence>
<keyword evidence="2" id="KW-1185">Reference proteome</keyword>
<dbReference type="EMBL" id="JAURUE010000005">
    <property type="protein sequence ID" value="MDP9616496.1"/>
    <property type="molecule type" value="Genomic_DNA"/>
</dbReference>